<keyword evidence="3" id="KW-1003">Cell membrane</keyword>
<evidence type="ECO:0000256" key="7">
    <source>
        <dbReference type="RuleBase" id="RU363032"/>
    </source>
</evidence>
<keyword evidence="2 7" id="KW-0813">Transport</keyword>
<dbReference type="NCBIfam" id="NF007376">
    <property type="entry name" value="PRK09881.1"/>
    <property type="match status" value="1"/>
</dbReference>
<dbReference type="InterPro" id="IPR050366">
    <property type="entry name" value="BP-dependent_transpt_permease"/>
</dbReference>
<dbReference type="PROSITE" id="PS50928">
    <property type="entry name" value="ABC_TM1"/>
    <property type="match status" value="1"/>
</dbReference>
<comment type="subcellular location">
    <subcellularLocation>
        <location evidence="1 7">Cell membrane</location>
        <topology evidence="1 7">Multi-pass membrane protein</topology>
    </subcellularLocation>
</comment>
<dbReference type="PANTHER" id="PTHR43386:SF1">
    <property type="entry name" value="D,D-DIPEPTIDE TRANSPORT SYSTEM PERMEASE PROTEIN DDPC-RELATED"/>
    <property type="match status" value="1"/>
</dbReference>
<keyword evidence="4 7" id="KW-0812">Transmembrane</keyword>
<keyword evidence="6 7" id="KW-0472">Membrane</keyword>
<sequence length="292" mass="31597">MSIPSVAQTPAWRERFAYLRYQIGRSPLTIAGLVISALVLLCMIFAPWLAPYDPNALDLIHRLAPPSAEHWFGTDEVGRDLLSRVLFGSQQSVGVGLFVAFSSCLIGGLLGCMSGVIGGRFDSLIMRLMDIMLSVPSLVLIMALTAALGPSLFNAMLAITLVRIPFYVRLARGQALSIRQMGYVKAAQTFGAGRWHIVLWHVARNATPPLLVQLSLDIGAAILMASALGFIGLGAQQPTAEWGAMVATGRNYILDQWWYSTFPGLAILVTATGFNLLGDGVRDLLDPRQQGK</sequence>
<feature type="domain" description="ABC transmembrane type-1" evidence="8">
    <location>
        <begin position="93"/>
        <end position="278"/>
    </location>
</feature>
<dbReference type="InterPro" id="IPR000515">
    <property type="entry name" value="MetI-like"/>
</dbReference>
<dbReference type="AlphaFoldDB" id="A0A1C7Z274"/>
<dbReference type="CDD" id="cd06261">
    <property type="entry name" value="TM_PBP2"/>
    <property type="match status" value="1"/>
</dbReference>
<dbReference type="PANTHER" id="PTHR43386">
    <property type="entry name" value="OLIGOPEPTIDE TRANSPORT SYSTEM PERMEASE PROTEIN APPC"/>
    <property type="match status" value="1"/>
</dbReference>
<dbReference type="SUPFAM" id="SSF161098">
    <property type="entry name" value="MetI-like"/>
    <property type="match status" value="1"/>
</dbReference>
<evidence type="ECO:0000256" key="4">
    <source>
        <dbReference type="ARBA" id="ARBA00022692"/>
    </source>
</evidence>
<organism evidence="9 10">
    <name type="scientific">Pseudomonas syringae</name>
    <dbReference type="NCBI Taxonomy" id="317"/>
    <lineage>
        <taxon>Bacteria</taxon>
        <taxon>Pseudomonadati</taxon>
        <taxon>Pseudomonadota</taxon>
        <taxon>Gammaproteobacteria</taxon>
        <taxon>Pseudomonadales</taxon>
        <taxon>Pseudomonadaceae</taxon>
        <taxon>Pseudomonas</taxon>
    </lineage>
</organism>
<evidence type="ECO:0000313" key="10">
    <source>
        <dbReference type="Proteomes" id="UP000093104"/>
    </source>
</evidence>
<feature type="transmembrane region" description="Helical" evidence="7">
    <location>
        <begin position="214"/>
        <end position="237"/>
    </location>
</feature>
<keyword evidence="5 7" id="KW-1133">Transmembrane helix</keyword>
<comment type="similarity">
    <text evidence="7">Belongs to the binding-protein-dependent transport system permease family.</text>
</comment>
<evidence type="ECO:0000313" key="9">
    <source>
        <dbReference type="EMBL" id="OCR24112.1"/>
    </source>
</evidence>
<feature type="transmembrane region" description="Helical" evidence="7">
    <location>
        <begin position="28"/>
        <end position="50"/>
    </location>
</feature>
<dbReference type="PATRIC" id="fig|317.243.peg.5196"/>
<evidence type="ECO:0000256" key="1">
    <source>
        <dbReference type="ARBA" id="ARBA00004651"/>
    </source>
</evidence>
<dbReference type="OrthoDB" id="9805884at2"/>
<name>A0A1C7Z274_PSESX</name>
<dbReference type="Pfam" id="PF12911">
    <property type="entry name" value="OppC_N"/>
    <property type="match status" value="1"/>
</dbReference>
<proteinExistence type="inferred from homology"/>
<dbReference type="Gene3D" id="1.10.3720.10">
    <property type="entry name" value="MetI-like"/>
    <property type="match status" value="1"/>
</dbReference>
<feature type="transmembrane region" description="Helical" evidence="7">
    <location>
        <begin position="128"/>
        <end position="146"/>
    </location>
</feature>
<feature type="transmembrane region" description="Helical" evidence="7">
    <location>
        <begin position="93"/>
        <end position="116"/>
    </location>
</feature>
<dbReference type="GO" id="GO:0071916">
    <property type="term" value="F:dipeptide transmembrane transporter activity"/>
    <property type="evidence" value="ECO:0007669"/>
    <property type="project" value="TreeGrafter"/>
</dbReference>
<dbReference type="GO" id="GO:0005886">
    <property type="term" value="C:plasma membrane"/>
    <property type="evidence" value="ECO:0007669"/>
    <property type="project" value="UniProtKB-SubCell"/>
</dbReference>
<evidence type="ECO:0000256" key="5">
    <source>
        <dbReference type="ARBA" id="ARBA00022989"/>
    </source>
</evidence>
<evidence type="ECO:0000259" key="8">
    <source>
        <dbReference type="PROSITE" id="PS50928"/>
    </source>
</evidence>
<evidence type="ECO:0000256" key="2">
    <source>
        <dbReference type="ARBA" id="ARBA00022448"/>
    </source>
</evidence>
<dbReference type="EMBL" id="LGSI01000050">
    <property type="protein sequence ID" value="OCR24112.1"/>
    <property type="molecule type" value="Genomic_DNA"/>
</dbReference>
<dbReference type="Pfam" id="PF00528">
    <property type="entry name" value="BPD_transp_1"/>
    <property type="match status" value="1"/>
</dbReference>
<dbReference type="InterPro" id="IPR035906">
    <property type="entry name" value="MetI-like_sf"/>
</dbReference>
<protein>
    <submittedName>
        <fullName evidence="9">D-ala-D-ala transporter subunit</fullName>
    </submittedName>
</protein>
<accession>A0A1C7Z274</accession>
<reference evidence="9 10" key="1">
    <citation type="submission" date="2015-07" db="EMBL/GenBank/DDBJ databases">
        <title>Draft genome sequence of a diazotrophic, plant growth-promoting rhizobacterium of the Pseudomonas syringae complex.</title>
        <authorList>
            <person name="Patten C.L."/>
            <person name="Jeong H."/>
        </authorList>
    </citation>
    <scope>NUCLEOTIDE SEQUENCE [LARGE SCALE GENOMIC DNA]</scope>
    <source>
        <strain evidence="9 10">GR12-2</strain>
    </source>
</reference>
<evidence type="ECO:0000256" key="3">
    <source>
        <dbReference type="ARBA" id="ARBA00022475"/>
    </source>
</evidence>
<dbReference type="InterPro" id="IPR025966">
    <property type="entry name" value="OppC_N"/>
</dbReference>
<evidence type="ECO:0000256" key="6">
    <source>
        <dbReference type="ARBA" id="ARBA00023136"/>
    </source>
</evidence>
<feature type="transmembrane region" description="Helical" evidence="7">
    <location>
        <begin position="257"/>
        <end position="278"/>
    </location>
</feature>
<dbReference type="Proteomes" id="UP000093104">
    <property type="component" value="Unassembled WGS sequence"/>
</dbReference>
<comment type="caution">
    <text evidence="9">The sequence shown here is derived from an EMBL/GenBank/DDBJ whole genome shotgun (WGS) entry which is preliminary data.</text>
</comment>
<gene>
    <name evidence="9" type="ORF">AFK24_17045</name>
</gene>